<evidence type="ECO:0000313" key="2">
    <source>
        <dbReference type="Proteomes" id="UP000278673"/>
    </source>
</evidence>
<accession>A0A3M2KTX2</accession>
<protein>
    <submittedName>
        <fullName evidence="1">Uncharacterized protein</fullName>
    </submittedName>
</protein>
<reference evidence="1 2" key="1">
    <citation type="submission" date="2018-10" db="EMBL/GenBank/DDBJ databases">
        <title>Isolation, diversity and antifungal activity of actinobacteria from wheat.</title>
        <authorList>
            <person name="Han C."/>
        </authorList>
    </citation>
    <scope>NUCLEOTIDE SEQUENCE [LARGE SCALE GENOMIC DNA]</scope>
    <source>
        <strain evidence="1 2">NEAU-YY642</strain>
    </source>
</reference>
<sequence length="216" mass="23513">MTDLIDVELVPRAVPHGARDGGSERGVFYLGQPYMVPLDPADLDGDLRAHAEGRIGAVKYQRLVVNLSLAPRQGEPFRHVVVNAVATAVAPSPEPILFRAASPLRHTTTVNRSSRLAVTSDQLPVSPELEWSSQHAREEPYLVARGIDTDTVQWEFHRTTGHVLDGSYELKAVLEIPLGVTGGVLLSASATIRKKRLGLIGYRARLDDELSPAPFA</sequence>
<evidence type="ECO:0000313" key="1">
    <source>
        <dbReference type="EMBL" id="RMI28086.1"/>
    </source>
</evidence>
<dbReference type="Proteomes" id="UP000278673">
    <property type="component" value="Unassembled WGS sequence"/>
</dbReference>
<proteinExistence type="predicted"/>
<dbReference type="AlphaFoldDB" id="A0A3M2KTX2"/>
<name>A0A3M2KTX2_9ACTN</name>
<gene>
    <name evidence="1" type="ORF">EBN88_28605</name>
</gene>
<keyword evidence="2" id="KW-1185">Reference proteome</keyword>
<comment type="caution">
    <text evidence="1">The sequence shown here is derived from an EMBL/GenBank/DDBJ whole genome shotgun (WGS) entry which is preliminary data.</text>
</comment>
<organism evidence="1 2">
    <name type="scientific">Streptomyces triticirhizae</name>
    <dbReference type="NCBI Taxonomy" id="2483353"/>
    <lineage>
        <taxon>Bacteria</taxon>
        <taxon>Bacillati</taxon>
        <taxon>Actinomycetota</taxon>
        <taxon>Actinomycetes</taxon>
        <taxon>Kitasatosporales</taxon>
        <taxon>Streptomycetaceae</taxon>
        <taxon>Streptomyces</taxon>
    </lineage>
</organism>
<dbReference type="RefSeq" id="WP_122399912.1">
    <property type="nucleotide sequence ID" value="NZ_RFFJ01000303.1"/>
</dbReference>
<dbReference type="EMBL" id="RFFJ01000303">
    <property type="protein sequence ID" value="RMI28086.1"/>
    <property type="molecule type" value="Genomic_DNA"/>
</dbReference>